<name>A0A0K1LPC6_9CAUD</name>
<gene>
    <name evidence="7" type="ORF">CPT_Matisse93</name>
</gene>
<dbReference type="GO" id="GO:0006260">
    <property type="term" value="P:DNA replication"/>
    <property type="evidence" value="ECO:0007669"/>
    <property type="project" value="UniProtKB-KW"/>
</dbReference>
<dbReference type="Proteomes" id="UP000203408">
    <property type="component" value="Segment"/>
</dbReference>
<dbReference type="InterPro" id="IPR050326">
    <property type="entry name" value="NAD_dep_DNA_ligaseB"/>
</dbReference>
<reference evidence="7 8" key="1">
    <citation type="journal article" date="2015" name="Genome Announc.">
        <title>Complete Genome Sequence of Carbapenemase-Producing Klebsiella pneumoniae Myophage Matisse.</title>
        <authorList>
            <person name="Provasek V.E."/>
            <person name="Lessor L.E."/>
            <person name="Cahill J.L."/>
            <person name="Rasche E.S."/>
            <person name="Kuty Everett G.F."/>
        </authorList>
    </citation>
    <scope>NUCLEOTIDE SEQUENCE [LARGE SCALE GENOMIC DNA]</scope>
</reference>
<evidence type="ECO:0000313" key="7">
    <source>
        <dbReference type="EMBL" id="AKU44397.1"/>
    </source>
</evidence>
<evidence type="ECO:0000256" key="3">
    <source>
        <dbReference type="ARBA" id="ARBA00022705"/>
    </source>
</evidence>
<keyword evidence="2 7" id="KW-0436">Ligase</keyword>
<evidence type="ECO:0000259" key="6">
    <source>
        <dbReference type="PROSITE" id="PS50160"/>
    </source>
</evidence>
<comment type="similarity">
    <text evidence="1">Belongs to the ATP-dependent DNA ligase family.</text>
</comment>
<dbReference type="InterPro" id="IPR016059">
    <property type="entry name" value="DNA_ligase_ATP-dep_CS"/>
</dbReference>
<dbReference type="GO" id="GO:0005524">
    <property type="term" value="F:ATP binding"/>
    <property type="evidence" value="ECO:0007669"/>
    <property type="project" value="InterPro"/>
</dbReference>
<dbReference type="Gene3D" id="3.30.470.30">
    <property type="entry name" value="DNA ligase/mRNA capping enzyme"/>
    <property type="match status" value="1"/>
</dbReference>
<dbReference type="InterPro" id="IPR012310">
    <property type="entry name" value="DNA_ligase_ATP-dep_cent"/>
</dbReference>
<dbReference type="EMBL" id="KT001918">
    <property type="protein sequence ID" value="AKU44397.1"/>
    <property type="molecule type" value="Genomic_DNA"/>
</dbReference>
<dbReference type="PROSITE" id="PS00697">
    <property type="entry name" value="DNA_LIGASE_A1"/>
    <property type="match status" value="1"/>
</dbReference>
<dbReference type="GO" id="GO:0003910">
    <property type="term" value="F:DNA ligase (ATP) activity"/>
    <property type="evidence" value="ECO:0007669"/>
    <property type="project" value="InterPro"/>
</dbReference>
<dbReference type="RefSeq" id="YP_009194337.1">
    <property type="nucleotide sequence ID" value="NC_028750.1"/>
</dbReference>
<evidence type="ECO:0000256" key="1">
    <source>
        <dbReference type="ARBA" id="ARBA00007572"/>
    </source>
</evidence>
<dbReference type="KEGG" id="vg:26613276"/>
<dbReference type="GO" id="GO:0006281">
    <property type="term" value="P:DNA repair"/>
    <property type="evidence" value="ECO:0007669"/>
    <property type="project" value="UniProtKB-KW"/>
</dbReference>
<keyword evidence="5" id="KW-0234">DNA repair</keyword>
<evidence type="ECO:0000256" key="5">
    <source>
        <dbReference type="ARBA" id="ARBA00023204"/>
    </source>
</evidence>
<dbReference type="GO" id="GO:0006310">
    <property type="term" value="P:DNA recombination"/>
    <property type="evidence" value="ECO:0007669"/>
    <property type="project" value="InterPro"/>
</dbReference>
<evidence type="ECO:0000313" key="8">
    <source>
        <dbReference type="Proteomes" id="UP000203408"/>
    </source>
</evidence>
<dbReference type="SUPFAM" id="SSF56091">
    <property type="entry name" value="DNA ligase/mRNA capping enzyme, catalytic domain"/>
    <property type="match status" value="1"/>
</dbReference>
<proteinExistence type="inferred from homology"/>
<keyword evidence="3" id="KW-0235">DNA replication</keyword>
<evidence type="ECO:0000256" key="2">
    <source>
        <dbReference type="ARBA" id="ARBA00022598"/>
    </source>
</evidence>
<sequence>MILSILNELASTLKTKEKEAILKRNADNELLKEVFRITYTKQIMFYVRQFPLVEGKPGTTPLSDAIKALLEDLASRKYTGNAARDRLLDIVSSVNINDREVLRRIINRDLECGAGTTLPNRVWKKLIPEQPQCLATPFSEKALRRIIFPAYSQLKADGARCMADLLEALNRKVSRAGNEYEGLTQLDIDLKKIRDYLGYDVVLDGELIYVPSGTVPTLPEPETDMPFSLSAFMDDDDNDIALFAEEVRKVSTPEEEQAEAKREEGNGIVNKSLKGTITEEEQRNIVYVVWDIIPYEVYYGEAESVQTYDERFSLLRDILLDLSLPSVRLIQSKLVNNIAEAKQDYNNYRNDGKEGSILKNRNFKWKDSRVADQVKLKNKTPIELRIIDIYAHTKEDHKVGGFVVEDLSGMARTNTGSGLTDTDYRYDDDGITRVYIPLDERGELDREYIMAHKDEYIGAIVEMEVDGLQKSKTRKKGEPEYSFFLPIIKKIRRDKTEPDDIHIVFADLF</sequence>
<accession>A0A0K1LPC6</accession>
<feature type="domain" description="ATP-dependent DNA ligase family profile" evidence="6">
    <location>
        <begin position="278"/>
        <end position="388"/>
    </location>
</feature>
<dbReference type="PANTHER" id="PTHR47810:SF1">
    <property type="entry name" value="DNA LIGASE B"/>
    <property type="match status" value="1"/>
</dbReference>
<dbReference type="PANTHER" id="PTHR47810">
    <property type="entry name" value="DNA LIGASE"/>
    <property type="match status" value="1"/>
</dbReference>
<dbReference type="GeneID" id="26613276"/>
<dbReference type="PROSITE" id="PS50160">
    <property type="entry name" value="DNA_LIGASE_A3"/>
    <property type="match status" value="1"/>
</dbReference>
<dbReference type="Pfam" id="PF01068">
    <property type="entry name" value="DNA_ligase_A_M"/>
    <property type="match status" value="1"/>
</dbReference>
<evidence type="ECO:0000256" key="4">
    <source>
        <dbReference type="ARBA" id="ARBA00022763"/>
    </source>
</evidence>
<keyword evidence="4" id="KW-0227">DNA damage</keyword>
<organism evidence="7 8">
    <name type="scientific">Klebsiella phage Matisse</name>
    <dbReference type="NCBI Taxonomy" id="1675607"/>
    <lineage>
        <taxon>Viruses</taxon>
        <taxon>Duplodnaviria</taxon>
        <taxon>Heunggongvirae</taxon>
        <taxon>Uroviricota</taxon>
        <taxon>Caudoviricetes</taxon>
        <taxon>Pantevenvirales</taxon>
        <taxon>Straboviridae</taxon>
        <taxon>Slopekvirus</taxon>
        <taxon>Slopekvirus matisse</taxon>
    </lineage>
</organism>
<protein>
    <submittedName>
        <fullName evidence="7">DNA ligase</fullName>
    </submittedName>
</protein>
<keyword evidence="8" id="KW-1185">Reference proteome</keyword>